<evidence type="ECO:0000313" key="2">
    <source>
        <dbReference type="EMBL" id="KAJ1112564.1"/>
    </source>
</evidence>
<accession>A0AAV7ND25</accession>
<name>A0AAV7ND25_PLEWA</name>
<reference evidence="2" key="1">
    <citation type="journal article" date="2022" name="bioRxiv">
        <title>Sequencing and chromosome-scale assembly of the giantPleurodeles waltlgenome.</title>
        <authorList>
            <person name="Brown T."/>
            <person name="Elewa A."/>
            <person name="Iarovenko S."/>
            <person name="Subramanian E."/>
            <person name="Araus A.J."/>
            <person name="Petzold A."/>
            <person name="Susuki M."/>
            <person name="Suzuki K.-i.T."/>
            <person name="Hayashi T."/>
            <person name="Toyoda A."/>
            <person name="Oliveira C."/>
            <person name="Osipova E."/>
            <person name="Leigh N.D."/>
            <person name="Simon A."/>
            <person name="Yun M.H."/>
        </authorList>
    </citation>
    <scope>NUCLEOTIDE SEQUENCE</scope>
    <source>
        <strain evidence="2">20211129_DDA</strain>
        <tissue evidence="2">Liver</tissue>
    </source>
</reference>
<evidence type="ECO:0000256" key="1">
    <source>
        <dbReference type="SAM" id="MobiDB-lite"/>
    </source>
</evidence>
<protein>
    <submittedName>
        <fullName evidence="2">Uncharacterized protein</fullName>
    </submittedName>
</protein>
<feature type="region of interest" description="Disordered" evidence="1">
    <location>
        <begin position="74"/>
        <end position="99"/>
    </location>
</feature>
<dbReference type="EMBL" id="JANPWB010000012">
    <property type="protein sequence ID" value="KAJ1112564.1"/>
    <property type="molecule type" value="Genomic_DNA"/>
</dbReference>
<gene>
    <name evidence="2" type="ORF">NDU88_000826</name>
</gene>
<evidence type="ECO:0000313" key="3">
    <source>
        <dbReference type="Proteomes" id="UP001066276"/>
    </source>
</evidence>
<dbReference type="AlphaFoldDB" id="A0AAV7ND25"/>
<proteinExistence type="predicted"/>
<comment type="caution">
    <text evidence="2">The sequence shown here is derived from an EMBL/GenBank/DDBJ whole genome shotgun (WGS) entry which is preliminary data.</text>
</comment>
<keyword evidence="3" id="KW-1185">Reference proteome</keyword>
<dbReference type="Proteomes" id="UP001066276">
    <property type="component" value="Chromosome 8"/>
</dbReference>
<organism evidence="2 3">
    <name type="scientific">Pleurodeles waltl</name>
    <name type="common">Iberian ribbed newt</name>
    <dbReference type="NCBI Taxonomy" id="8319"/>
    <lineage>
        <taxon>Eukaryota</taxon>
        <taxon>Metazoa</taxon>
        <taxon>Chordata</taxon>
        <taxon>Craniata</taxon>
        <taxon>Vertebrata</taxon>
        <taxon>Euteleostomi</taxon>
        <taxon>Amphibia</taxon>
        <taxon>Batrachia</taxon>
        <taxon>Caudata</taxon>
        <taxon>Salamandroidea</taxon>
        <taxon>Salamandridae</taxon>
        <taxon>Pleurodelinae</taxon>
        <taxon>Pleurodeles</taxon>
    </lineage>
</organism>
<sequence>MLSHRMGLRRGERYWAPGWPQVGRELRDLQGPRCMLSRATPVYRGRVIAGRPPSLPVVAYQFQQVLGTGVADCSRQSGVAPQVSDADTRNTVDTEMMQN</sequence>